<name>R7TYI5_CAPTE</name>
<evidence type="ECO:0000313" key="3">
    <source>
        <dbReference type="EnsemblMetazoa" id="CapteP186390"/>
    </source>
</evidence>
<protein>
    <submittedName>
        <fullName evidence="2 3">Uncharacterized protein</fullName>
    </submittedName>
</protein>
<dbReference type="AlphaFoldDB" id="R7TYI5"/>
<evidence type="ECO:0000313" key="2">
    <source>
        <dbReference type="EMBL" id="ELT98968.1"/>
    </source>
</evidence>
<dbReference type="HOGENOM" id="CLU_1541583_0_0_1"/>
<evidence type="ECO:0000313" key="4">
    <source>
        <dbReference type="Proteomes" id="UP000014760"/>
    </source>
</evidence>
<keyword evidence="1" id="KW-0472">Membrane</keyword>
<keyword evidence="4" id="KW-1185">Reference proteome</keyword>
<keyword evidence="1" id="KW-0812">Transmembrane</keyword>
<dbReference type="Proteomes" id="UP000014760">
    <property type="component" value="Unassembled WGS sequence"/>
</dbReference>
<gene>
    <name evidence="2" type="ORF">CAPTEDRAFT_186390</name>
</gene>
<evidence type="ECO:0000256" key="1">
    <source>
        <dbReference type="SAM" id="Phobius"/>
    </source>
</evidence>
<dbReference type="EMBL" id="AMQN01010253">
    <property type="status" value="NOT_ANNOTATED_CDS"/>
    <property type="molecule type" value="Genomic_DNA"/>
</dbReference>
<reference evidence="3" key="3">
    <citation type="submission" date="2015-06" db="UniProtKB">
        <authorList>
            <consortium name="EnsemblMetazoa"/>
        </authorList>
    </citation>
    <scope>IDENTIFICATION</scope>
</reference>
<dbReference type="EMBL" id="KB307403">
    <property type="protein sequence ID" value="ELT98968.1"/>
    <property type="molecule type" value="Genomic_DNA"/>
</dbReference>
<reference evidence="2 4" key="2">
    <citation type="journal article" date="2013" name="Nature">
        <title>Insights into bilaterian evolution from three spiralian genomes.</title>
        <authorList>
            <person name="Simakov O."/>
            <person name="Marletaz F."/>
            <person name="Cho S.J."/>
            <person name="Edsinger-Gonzales E."/>
            <person name="Havlak P."/>
            <person name="Hellsten U."/>
            <person name="Kuo D.H."/>
            <person name="Larsson T."/>
            <person name="Lv J."/>
            <person name="Arendt D."/>
            <person name="Savage R."/>
            <person name="Osoegawa K."/>
            <person name="de Jong P."/>
            <person name="Grimwood J."/>
            <person name="Chapman J.A."/>
            <person name="Shapiro H."/>
            <person name="Aerts A."/>
            <person name="Otillar R.P."/>
            <person name="Terry A.Y."/>
            <person name="Boore J.L."/>
            <person name="Grigoriev I.V."/>
            <person name="Lindberg D.R."/>
            <person name="Seaver E.C."/>
            <person name="Weisblat D.A."/>
            <person name="Putnam N.H."/>
            <person name="Rokhsar D.S."/>
        </authorList>
    </citation>
    <scope>NUCLEOTIDE SEQUENCE</scope>
    <source>
        <strain evidence="2 4">I ESC-2004</strain>
    </source>
</reference>
<sequence>MDLRVYLEGLLLMVSVYRCELCIFNANGLFVIVGVIWYLSAISDGCMFVYSLSQKYQLPSAYPSDILWYPARNGYTTEDRDEFYDYLHTRSREQTYESIPRRPPPYSTPTAQYGCGNIDRPAARYYLPPPIPTVHTVFHPVQSTVQRSFLLLGGRNVLSHKQGHSPDKHLTTLR</sequence>
<dbReference type="EnsemblMetazoa" id="CapteT186390">
    <property type="protein sequence ID" value="CapteP186390"/>
    <property type="gene ID" value="CapteG186390"/>
</dbReference>
<feature type="transmembrane region" description="Helical" evidence="1">
    <location>
        <begin position="21"/>
        <end position="39"/>
    </location>
</feature>
<proteinExistence type="predicted"/>
<reference evidence="4" key="1">
    <citation type="submission" date="2012-12" db="EMBL/GenBank/DDBJ databases">
        <authorList>
            <person name="Hellsten U."/>
            <person name="Grimwood J."/>
            <person name="Chapman J.A."/>
            <person name="Shapiro H."/>
            <person name="Aerts A."/>
            <person name="Otillar R.P."/>
            <person name="Terry A.Y."/>
            <person name="Boore J.L."/>
            <person name="Simakov O."/>
            <person name="Marletaz F."/>
            <person name="Cho S.-J."/>
            <person name="Edsinger-Gonzales E."/>
            <person name="Havlak P."/>
            <person name="Kuo D.-H."/>
            <person name="Larsson T."/>
            <person name="Lv J."/>
            <person name="Arendt D."/>
            <person name="Savage R."/>
            <person name="Osoegawa K."/>
            <person name="de Jong P."/>
            <person name="Lindberg D.R."/>
            <person name="Seaver E.C."/>
            <person name="Weisblat D.A."/>
            <person name="Putnam N.H."/>
            <person name="Grigoriev I.V."/>
            <person name="Rokhsar D.S."/>
        </authorList>
    </citation>
    <scope>NUCLEOTIDE SEQUENCE</scope>
    <source>
        <strain evidence="4">I ESC-2004</strain>
    </source>
</reference>
<keyword evidence="1" id="KW-1133">Transmembrane helix</keyword>
<dbReference type="EMBL" id="AMQN01010254">
    <property type="status" value="NOT_ANNOTATED_CDS"/>
    <property type="molecule type" value="Genomic_DNA"/>
</dbReference>
<accession>R7TYI5</accession>
<organism evidence="2">
    <name type="scientific">Capitella teleta</name>
    <name type="common">Polychaete worm</name>
    <dbReference type="NCBI Taxonomy" id="283909"/>
    <lineage>
        <taxon>Eukaryota</taxon>
        <taxon>Metazoa</taxon>
        <taxon>Spiralia</taxon>
        <taxon>Lophotrochozoa</taxon>
        <taxon>Annelida</taxon>
        <taxon>Polychaeta</taxon>
        <taxon>Sedentaria</taxon>
        <taxon>Scolecida</taxon>
        <taxon>Capitellidae</taxon>
        <taxon>Capitella</taxon>
    </lineage>
</organism>